<dbReference type="GO" id="GO:0005507">
    <property type="term" value="F:copper ion binding"/>
    <property type="evidence" value="ECO:0007669"/>
    <property type="project" value="TreeGrafter"/>
</dbReference>
<dbReference type="RefSeq" id="WP_211530238.1">
    <property type="nucleotide sequence ID" value="NZ_JWHL01000003.1"/>
</dbReference>
<comment type="similarity">
    <text evidence="1">Belongs to the CutA family.</text>
</comment>
<dbReference type="InterPro" id="IPR015867">
    <property type="entry name" value="N-reg_PII/ATP_PRibTrfase_C"/>
</dbReference>
<proteinExistence type="inferred from homology"/>
<name>A0A8J8B6F7_9EURY</name>
<dbReference type="OrthoDB" id="8015at2157"/>
<dbReference type="InterPro" id="IPR011322">
    <property type="entry name" value="N-reg_PII-like_a/b"/>
</dbReference>
<comment type="caution">
    <text evidence="2">The sequence shown here is derived from an EMBL/GenBank/DDBJ whole genome shotgun (WGS) entry which is preliminary data.</text>
</comment>
<dbReference type="Proteomes" id="UP000730161">
    <property type="component" value="Unassembled WGS sequence"/>
</dbReference>
<keyword evidence="3" id="KW-1185">Reference proteome</keyword>
<dbReference type="SUPFAM" id="SSF54913">
    <property type="entry name" value="GlnB-like"/>
    <property type="match status" value="1"/>
</dbReference>
<organism evidence="2 3">
    <name type="scientific">Methanocalculus chunghsingensis</name>
    <dbReference type="NCBI Taxonomy" id="156457"/>
    <lineage>
        <taxon>Archaea</taxon>
        <taxon>Methanobacteriati</taxon>
        <taxon>Methanobacteriota</taxon>
        <taxon>Stenosarchaea group</taxon>
        <taxon>Methanomicrobia</taxon>
        <taxon>Methanomicrobiales</taxon>
        <taxon>Methanocalculaceae</taxon>
        <taxon>Methanocalculus</taxon>
    </lineage>
</organism>
<dbReference type="GO" id="GO:0010038">
    <property type="term" value="P:response to metal ion"/>
    <property type="evidence" value="ECO:0007669"/>
    <property type="project" value="InterPro"/>
</dbReference>
<reference evidence="2" key="1">
    <citation type="submission" date="2014-12" db="EMBL/GenBank/DDBJ databases">
        <authorList>
            <person name="Huang H.-H."/>
            <person name="Chen S.-C."/>
            <person name="Lai M.-C."/>
        </authorList>
    </citation>
    <scope>NUCLEOTIDE SEQUENCE</scope>
    <source>
        <strain evidence="2">K1F9705b</strain>
    </source>
</reference>
<dbReference type="AlphaFoldDB" id="A0A8J8B6F7"/>
<dbReference type="Pfam" id="PF03091">
    <property type="entry name" value="CutA1"/>
    <property type="match status" value="1"/>
</dbReference>
<sequence>MMHVNGEEIELILCTAPAEKADSIARILVDERFVACVNIQEIRSVFRWEGEVQVEDEMLLICKTTTGRREETFRRLREIHPYDVPEILALPVKDGDPRYCSWVRAEVSG</sequence>
<evidence type="ECO:0008006" key="4">
    <source>
        <dbReference type="Google" id="ProtNLM"/>
    </source>
</evidence>
<dbReference type="Gene3D" id="3.30.70.120">
    <property type="match status" value="1"/>
</dbReference>
<dbReference type="PANTHER" id="PTHR23419">
    <property type="entry name" value="DIVALENT CATION TOLERANCE CUTA-RELATED"/>
    <property type="match status" value="1"/>
</dbReference>
<evidence type="ECO:0000313" key="3">
    <source>
        <dbReference type="Proteomes" id="UP000730161"/>
    </source>
</evidence>
<dbReference type="EMBL" id="JWHL01000003">
    <property type="protein sequence ID" value="MBR1368607.1"/>
    <property type="molecule type" value="Genomic_DNA"/>
</dbReference>
<evidence type="ECO:0000256" key="1">
    <source>
        <dbReference type="ARBA" id="ARBA00010169"/>
    </source>
</evidence>
<accession>A0A8J8B6F7</accession>
<dbReference type="InterPro" id="IPR004323">
    <property type="entry name" value="Ion_tolerance_CutA"/>
</dbReference>
<protein>
    <recommendedName>
        <fullName evidence="4">CutA1 divalent ion tolerance protein</fullName>
    </recommendedName>
</protein>
<evidence type="ECO:0000313" key="2">
    <source>
        <dbReference type="EMBL" id="MBR1368607.1"/>
    </source>
</evidence>
<gene>
    <name evidence="2" type="ORF">RJ53_03445</name>
</gene>
<dbReference type="PANTHER" id="PTHR23419:SF8">
    <property type="entry name" value="FI09726P"/>
    <property type="match status" value="1"/>
</dbReference>